<evidence type="ECO:0008006" key="3">
    <source>
        <dbReference type="Google" id="ProtNLM"/>
    </source>
</evidence>
<dbReference type="Gene3D" id="2.30.320.10">
    <property type="entry name" value="YwqG-like"/>
    <property type="match status" value="1"/>
</dbReference>
<dbReference type="RefSeq" id="WP_203808197.1">
    <property type="nucleotide sequence ID" value="NZ_BAAAQE010000049.1"/>
</dbReference>
<dbReference type="EMBL" id="BOMG01000115">
    <property type="protein sequence ID" value="GID60820.1"/>
    <property type="molecule type" value="Genomic_DNA"/>
</dbReference>
<sequence length="317" mass="35322">MVRTTPPRPFDVDDVIPGLREYRAGATRLHPRAGAPGVADSSIGGPLLWPADEPWPVCDAGDDHEVDTLLAPATVRRSREIRAAAAGRSFTAAELAELPGIRFSEPEELARQSIPMIPVAQLYRRDVPGFLGPDDTDLFQVLWCPLFHAEDMTPRIRVLWRRTADVGEPLTAAPEPPVVEEDHLPNPCAVHPERVSDYPYREILPEPLRARIAAWEAQTGGPGYRAWSVVPGWKVGGHPSWRMTGPGTMHCRTCGTEMRLLFTVGFGEWDEAGWWRPIEEPAGDTDPMTEVVINRGFDWYLFHCPASFDHPIDTVMQ</sequence>
<reference evidence="1 2" key="1">
    <citation type="submission" date="2021-01" db="EMBL/GenBank/DDBJ databases">
        <title>Whole genome shotgun sequence of Actinoplanes couchii NBRC 106145.</title>
        <authorList>
            <person name="Komaki H."/>
            <person name="Tamura T."/>
        </authorList>
    </citation>
    <scope>NUCLEOTIDE SEQUENCE [LARGE SCALE GENOMIC DNA]</scope>
    <source>
        <strain evidence="1 2">NBRC 106145</strain>
    </source>
</reference>
<organism evidence="1 2">
    <name type="scientific">Actinoplanes couchii</name>
    <dbReference type="NCBI Taxonomy" id="403638"/>
    <lineage>
        <taxon>Bacteria</taxon>
        <taxon>Bacillati</taxon>
        <taxon>Actinomycetota</taxon>
        <taxon>Actinomycetes</taxon>
        <taxon>Micromonosporales</taxon>
        <taxon>Micromonosporaceae</taxon>
        <taxon>Actinoplanes</taxon>
    </lineage>
</organism>
<dbReference type="Proteomes" id="UP000612282">
    <property type="component" value="Unassembled WGS sequence"/>
</dbReference>
<name>A0ABQ3XQM9_9ACTN</name>
<evidence type="ECO:0000313" key="1">
    <source>
        <dbReference type="EMBL" id="GID60820.1"/>
    </source>
</evidence>
<protein>
    <recommendedName>
        <fullName evidence="3">DUF1963 domain-containing protein</fullName>
    </recommendedName>
</protein>
<proteinExistence type="predicted"/>
<comment type="caution">
    <text evidence="1">The sequence shown here is derived from an EMBL/GenBank/DDBJ whole genome shotgun (WGS) entry which is preliminary data.</text>
</comment>
<evidence type="ECO:0000313" key="2">
    <source>
        <dbReference type="Proteomes" id="UP000612282"/>
    </source>
</evidence>
<gene>
    <name evidence="1" type="ORF">Aco03nite_092240</name>
</gene>
<keyword evidence="2" id="KW-1185">Reference proteome</keyword>
<accession>A0ABQ3XQM9</accession>